<dbReference type="GO" id="GO:0005524">
    <property type="term" value="F:ATP binding"/>
    <property type="evidence" value="ECO:0007669"/>
    <property type="project" value="UniProtKB-KW"/>
</dbReference>
<protein>
    <submittedName>
        <fullName evidence="2">ATP-binding protein</fullName>
    </submittedName>
</protein>
<name>A0A7X6D145_9ACTN</name>
<gene>
    <name evidence="2" type="ORF">HCN56_12115</name>
</gene>
<dbReference type="AlphaFoldDB" id="A0A7X6D145"/>
<keyword evidence="3" id="KW-1185">Reference proteome</keyword>
<dbReference type="EMBL" id="JAAVJD010000075">
    <property type="protein sequence ID" value="NJQ06306.1"/>
    <property type="molecule type" value="Genomic_DNA"/>
</dbReference>
<feature type="region of interest" description="Disordered" evidence="1">
    <location>
        <begin position="1"/>
        <end position="79"/>
    </location>
</feature>
<reference evidence="2 3" key="1">
    <citation type="submission" date="2020-03" db="EMBL/GenBank/DDBJ databases">
        <title>Draft genome of Streptomyces sp. ventii, isolated from the Axial Seamount in the Pacific Ocean, and resequencing of the two type strains Streptomyces lonarensis strain NCL 716 and Streptomyces bohaiensis strain 11A07.</title>
        <authorList>
            <person name="Loughran R.M."/>
            <person name="Pfannmuller K.M."/>
            <person name="Wasson B.J."/>
            <person name="Deadmond M.C."/>
            <person name="Paddock B.E."/>
            <person name="Koyack M.J."/>
            <person name="Gallegos D.A."/>
            <person name="Mitchell E.A."/>
            <person name="Ushijima B."/>
            <person name="Saw J.H."/>
            <person name="Mcphail K.L."/>
            <person name="Videau P."/>
        </authorList>
    </citation>
    <scope>NUCLEOTIDE SEQUENCE [LARGE SCALE GENOMIC DNA]</scope>
    <source>
        <strain evidence="2 3">NCL716</strain>
    </source>
</reference>
<keyword evidence="2" id="KW-0067">ATP-binding</keyword>
<evidence type="ECO:0000313" key="3">
    <source>
        <dbReference type="Proteomes" id="UP000578686"/>
    </source>
</evidence>
<dbReference type="RefSeq" id="WP_376770869.1">
    <property type="nucleotide sequence ID" value="NZ_JAAVJD010000075.1"/>
</dbReference>
<dbReference type="Proteomes" id="UP000578686">
    <property type="component" value="Unassembled WGS sequence"/>
</dbReference>
<evidence type="ECO:0000313" key="2">
    <source>
        <dbReference type="EMBL" id="NJQ06306.1"/>
    </source>
</evidence>
<keyword evidence="2" id="KW-0547">Nucleotide-binding</keyword>
<sequence>PTAPPGLAAASADDPPEERRLPKRRRGSTLPDRPAARKPDTGTRLAPDEAARRMSSFHHAVRPAPPAAPSDTSDLPETP</sequence>
<organism evidence="2 3">
    <name type="scientific">Streptomyces lonarensis</name>
    <dbReference type="NCBI Taxonomy" id="700599"/>
    <lineage>
        <taxon>Bacteria</taxon>
        <taxon>Bacillati</taxon>
        <taxon>Actinomycetota</taxon>
        <taxon>Actinomycetes</taxon>
        <taxon>Kitasatosporales</taxon>
        <taxon>Streptomycetaceae</taxon>
        <taxon>Streptomyces</taxon>
    </lineage>
</organism>
<comment type="caution">
    <text evidence="2">The sequence shown here is derived from an EMBL/GenBank/DDBJ whole genome shotgun (WGS) entry which is preliminary data.</text>
</comment>
<accession>A0A7X6D145</accession>
<feature type="compositionally biased region" description="Basic and acidic residues" evidence="1">
    <location>
        <begin position="34"/>
        <end position="52"/>
    </location>
</feature>
<feature type="compositionally biased region" description="Polar residues" evidence="1">
    <location>
        <begin position="70"/>
        <end position="79"/>
    </location>
</feature>
<feature type="non-terminal residue" evidence="2">
    <location>
        <position position="1"/>
    </location>
</feature>
<evidence type="ECO:0000256" key="1">
    <source>
        <dbReference type="SAM" id="MobiDB-lite"/>
    </source>
</evidence>
<proteinExistence type="predicted"/>